<protein>
    <submittedName>
        <fullName evidence="4">SPFH domain, Band 7 family protein</fullName>
    </submittedName>
</protein>
<evidence type="ECO:0000256" key="1">
    <source>
        <dbReference type="ARBA" id="ARBA00008164"/>
    </source>
</evidence>
<organism evidence="4 5">
    <name type="scientific">Candidatus Uhrbacteria bacterium GW2011_GWF2_41_16</name>
    <dbReference type="NCBI Taxonomy" id="1618997"/>
    <lineage>
        <taxon>Bacteria</taxon>
        <taxon>Candidatus Uhriibacteriota</taxon>
    </lineage>
</organism>
<reference evidence="4 5" key="1">
    <citation type="journal article" date="2015" name="Nature">
        <title>rRNA introns, odd ribosomes, and small enigmatic genomes across a large radiation of phyla.</title>
        <authorList>
            <person name="Brown C.T."/>
            <person name="Hug L.A."/>
            <person name="Thomas B.C."/>
            <person name="Sharon I."/>
            <person name="Castelle C.J."/>
            <person name="Singh A."/>
            <person name="Wilkins M.J."/>
            <person name="Williams K.H."/>
            <person name="Banfield J.F."/>
        </authorList>
    </citation>
    <scope>NUCLEOTIDE SEQUENCE [LARGE SCALE GENOMIC DNA]</scope>
</reference>
<dbReference type="Gene3D" id="6.10.250.2090">
    <property type="match status" value="1"/>
</dbReference>
<comment type="caution">
    <text evidence="4">The sequence shown here is derived from an EMBL/GenBank/DDBJ whole genome shotgun (WGS) entry which is preliminary data.</text>
</comment>
<dbReference type="PANTHER" id="PTHR10264:SF19">
    <property type="entry name" value="AT06885P-RELATED"/>
    <property type="match status" value="1"/>
</dbReference>
<evidence type="ECO:0000313" key="4">
    <source>
        <dbReference type="EMBL" id="KKR97005.1"/>
    </source>
</evidence>
<dbReference type="PANTHER" id="PTHR10264">
    <property type="entry name" value="BAND 7 PROTEIN-RELATED"/>
    <property type="match status" value="1"/>
</dbReference>
<evidence type="ECO:0000259" key="3">
    <source>
        <dbReference type="SMART" id="SM00244"/>
    </source>
</evidence>
<dbReference type="InterPro" id="IPR001107">
    <property type="entry name" value="Band_7"/>
</dbReference>
<dbReference type="CDD" id="cd08826">
    <property type="entry name" value="SPFH_eoslipins_u1"/>
    <property type="match status" value="1"/>
</dbReference>
<dbReference type="PRINTS" id="PR00721">
    <property type="entry name" value="STOMATIN"/>
</dbReference>
<dbReference type="Proteomes" id="UP000034746">
    <property type="component" value="Unassembled WGS sequence"/>
</dbReference>
<dbReference type="SUPFAM" id="SSF117892">
    <property type="entry name" value="Band 7/SPFH domain"/>
    <property type="match status" value="1"/>
</dbReference>
<accession>A0A0G0XJN0</accession>
<dbReference type="GO" id="GO:0005886">
    <property type="term" value="C:plasma membrane"/>
    <property type="evidence" value="ECO:0007669"/>
    <property type="project" value="InterPro"/>
</dbReference>
<feature type="transmembrane region" description="Helical" evidence="2">
    <location>
        <begin position="12"/>
        <end position="33"/>
    </location>
</feature>
<dbReference type="InterPro" id="IPR043202">
    <property type="entry name" value="Band-7_stomatin-like"/>
</dbReference>
<evidence type="ECO:0000256" key="2">
    <source>
        <dbReference type="SAM" id="Phobius"/>
    </source>
</evidence>
<dbReference type="PATRIC" id="fig|1618997.3.peg.1101"/>
<dbReference type="InterPro" id="IPR036013">
    <property type="entry name" value="Band_7/SPFH_dom_sf"/>
</dbReference>
<keyword evidence="2" id="KW-0472">Membrane</keyword>
<sequence length="263" mass="29781">YNTKGGVKMEFLLSPLIIIIIVVMFLYSAVKILKEYERGVIFMLGRFWRVKGPGLIILLPGVQRMVKVSLRTVVLDVPTQDIITKDNVSVKVSAVVYFRVLEAKKAIIEVEDYLYATSQLAQTTLRSVLGQADLDELLSAREKLNQDLQRILDRHTEPWGVKVSNVEMKHVDLPQEMQRAMAKQAEAERERRAKIIHAEGEFQAAQKLSDAAEIISIRPIALQLRYLQTLTEIATEKNSTIIFPLPVDLIAPFLSPKKGTEKE</sequence>
<feature type="non-terminal residue" evidence="4">
    <location>
        <position position="1"/>
    </location>
</feature>
<keyword evidence="2" id="KW-0812">Transmembrane</keyword>
<dbReference type="InterPro" id="IPR001972">
    <property type="entry name" value="Stomatin_HflK_fam"/>
</dbReference>
<gene>
    <name evidence="4" type="ORF">UU48_C0020G0001</name>
</gene>
<keyword evidence="2" id="KW-1133">Transmembrane helix</keyword>
<name>A0A0G0XJN0_9BACT</name>
<dbReference type="EMBL" id="LCAU01000020">
    <property type="protein sequence ID" value="KKR97005.1"/>
    <property type="molecule type" value="Genomic_DNA"/>
</dbReference>
<feature type="domain" description="Band 7" evidence="3">
    <location>
        <begin position="28"/>
        <end position="185"/>
    </location>
</feature>
<dbReference type="FunFam" id="3.30.479.30:FF:000004">
    <property type="entry name" value="Putative membrane protease family, stomatin"/>
    <property type="match status" value="1"/>
</dbReference>
<proteinExistence type="inferred from homology"/>
<dbReference type="SMART" id="SM00244">
    <property type="entry name" value="PHB"/>
    <property type="match status" value="1"/>
</dbReference>
<dbReference type="Pfam" id="PF01145">
    <property type="entry name" value="Band_7"/>
    <property type="match status" value="1"/>
</dbReference>
<evidence type="ECO:0000313" key="5">
    <source>
        <dbReference type="Proteomes" id="UP000034746"/>
    </source>
</evidence>
<comment type="similarity">
    <text evidence="1">Belongs to the band 7/mec-2 family.</text>
</comment>
<dbReference type="AlphaFoldDB" id="A0A0G0XJN0"/>
<dbReference type="GO" id="GO:0098552">
    <property type="term" value="C:side of membrane"/>
    <property type="evidence" value="ECO:0007669"/>
    <property type="project" value="UniProtKB-ARBA"/>
</dbReference>
<dbReference type="Gene3D" id="3.30.479.30">
    <property type="entry name" value="Band 7 domain"/>
    <property type="match status" value="1"/>
</dbReference>